<evidence type="ECO:0000259" key="2">
    <source>
        <dbReference type="Pfam" id="PF01425"/>
    </source>
</evidence>
<dbReference type="EMBL" id="JAHMHR010000017">
    <property type="protein sequence ID" value="KAK1676494.1"/>
    <property type="molecule type" value="Genomic_DNA"/>
</dbReference>
<evidence type="ECO:0000313" key="4">
    <source>
        <dbReference type="Proteomes" id="UP001224890"/>
    </source>
</evidence>
<dbReference type="Pfam" id="PF01425">
    <property type="entry name" value="Amidase"/>
    <property type="match status" value="1"/>
</dbReference>
<keyword evidence="1" id="KW-0732">Signal</keyword>
<dbReference type="PANTHER" id="PTHR42678">
    <property type="entry name" value="AMIDASE"/>
    <property type="match status" value="1"/>
</dbReference>
<evidence type="ECO:0000313" key="3">
    <source>
        <dbReference type="EMBL" id="KAK1676494.1"/>
    </source>
</evidence>
<name>A0AAJ0EYT8_9PEZI</name>
<feature type="signal peptide" evidence="1">
    <location>
        <begin position="1"/>
        <end position="20"/>
    </location>
</feature>
<feature type="chain" id="PRO_5042532883" evidence="1">
    <location>
        <begin position="21"/>
        <end position="707"/>
    </location>
</feature>
<feature type="domain" description="Amidase" evidence="2">
    <location>
        <begin position="55"/>
        <end position="515"/>
    </location>
</feature>
<dbReference type="RefSeq" id="XP_060430497.1">
    <property type="nucleotide sequence ID" value="XM_060580448.1"/>
</dbReference>
<dbReference type="InterPro" id="IPR036928">
    <property type="entry name" value="AS_sf"/>
</dbReference>
<dbReference type="SUPFAM" id="SSF51182">
    <property type="entry name" value="RmlC-like cupins"/>
    <property type="match status" value="1"/>
</dbReference>
<protein>
    <submittedName>
        <fullName evidence="3">Amidase signature domain-containing protein</fullName>
    </submittedName>
</protein>
<dbReference type="Gene3D" id="2.60.120.10">
    <property type="entry name" value="Jelly Rolls"/>
    <property type="match status" value="1"/>
</dbReference>
<proteinExistence type="predicted"/>
<evidence type="ECO:0000256" key="1">
    <source>
        <dbReference type="SAM" id="SignalP"/>
    </source>
</evidence>
<dbReference type="GeneID" id="85464974"/>
<sequence>MLSSSLLKATICLIWPASEWTPCGREPASAIPSLLDATLDDLSHGLDSEIFTSVDLVNAYIARIEETTPTLNAVTEINPDAVSIAETLDLIRRQGGPLLGPLHGVPVLIKDNIATADKMNNTAGSYALLGARVSEDSTVAAKLREAGAILLGKAHLSQWAECRSSNSSNGWSTYGGQTLGAYYPFQDPSGSSGGSGVASSVGLAWASLGTETAGSILLPSDVNNVVGIKPTLGLTSRYLVVPISEHQDVVGPIARTVKDAAHLLGAIAGADPNDNYTSAFPFQKTPDYAAACVEGGLLGKRLGIPRHVLHDSRGAPPSNYSVTVFDSAVDILRSAGAEIIDNIVLPGYNMTEISPLLTKSLHADFAVAIERYFGQLKYNPYNVSTLRELRDWTQHDSREQWPEKNTLSWDNNLAEGLRNTDPEFWDVHLRLLYLTGPQGYAGALKNHSLDAIVIPTAFVVMNAAISGTPVISVPFGRHPDNTAIIKDKTGTLNAVAPNLPFGIGFAGAPFSEETLISIAYAFEQKVQARKAIKPYIQPKTDLEDIVKLRAGRFTVNDDARFWSRLSYHMSGNLVPLTVIKGAGHEYIPLPEGENATVADFHSIRTKTTDSPAHFTSGFYKIVAGPARPAHYNFEETKYVLNGQIDILDEATGITHHLVPGDFAFFHVGSKVKFSTKSEGLAFYAVTRPVRVPHPNLKGREEETKSKL</sequence>
<dbReference type="SUPFAM" id="SSF75304">
    <property type="entry name" value="Amidase signature (AS) enzymes"/>
    <property type="match status" value="1"/>
</dbReference>
<dbReference type="Gene3D" id="3.90.1300.10">
    <property type="entry name" value="Amidase signature (AS) domain"/>
    <property type="match status" value="1"/>
</dbReference>
<accession>A0AAJ0EYT8</accession>
<dbReference type="InterPro" id="IPR014710">
    <property type="entry name" value="RmlC-like_jellyroll"/>
</dbReference>
<dbReference type="Proteomes" id="UP001224890">
    <property type="component" value="Unassembled WGS sequence"/>
</dbReference>
<comment type="caution">
    <text evidence="3">The sequence shown here is derived from an EMBL/GenBank/DDBJ whole genome shotgun (WGS) entry which is preliminary data.</text>
</comment>
<gene>
    <name evidence="3" type="ORF">BDP55DRAFT_741757</name>
</gene>
<dbReference type="AlphaFoldDB" id="A0AAJ0EYT8"/>
<reference evidence="3" key="1">
    <citation type="submission" date="2021-06" db="EMBL/GenBank/DDBJ databases">
        <title>Comparative genomics, transcriptomics and evolutionary studies reveal genomic signatures of adaptation to plant cell wall in hemibiotrophic fungi.</title>
        <authorList>
            <consortium name="DOE Joint Genome Institute"/>
            <person name="Baroncelli R."/>
            <person name="Diaz J.F."/>
            <person name="Benocci T."/>
            <person name="Peng M."/>
            <person name="Battaglia E."/>
            <person name="Haridas S."/>
            <person name="Andreopoulos W."/>
            <person name="Labutti K."/>
            <person name="Pangilinan J."/>
            <person name="Floch G.L."/>
            <person name="Makela M.R."/>
            <person name="Henrissat B."/>
            <person name="Grigoriev I.V."/>
            <person name="Crouch J.A."/>
            <person name="De Vries R.P."/>
            <person name="Sukno S.A."/>
            <person name="Thon M.R."/>
        </authorList>
    </citation>
    <scope>NUCLEOTIDE SEQUENCE</scope>
    <source>
        <strain evidence="3">CBS 193.32</strain>
    </source>
</reference>
<keyword evidence="4" id="KW-1185">Reference proteome</keyword>
<dbReference type="InterPro" id="IPR011051">
    <property type="entry name" value="RmlC_Cupin_sf"/>
</dbReference>
<organism evidence="3 4">
    <name type="scientific">Colletotrichum godetiae</name>
    <dbReference type="NCBI Taxonomy" id="1209918"/>
    <lineage>
        <taxon>Eukaryota</taxon>
        <taxon>Fungi</taxon>
        <taxon>Dikarya</taxon>
        <taxon>Ascomycota</taxon>
        <taxon>Pezizomycotina</taxon>
        <taxon>Sordariomycetes</taxon>
        <taxon>Hypocreomycetidae</taxon>
        <taxon>Glomerellales</taxon>
        <taxon>Glomerellaceae</taxon>
        <taxon>Colletotrichum</taxon>
        <taxon>Colletotrichum acutatum species complex</taxon>
    </lineage>
</organism>
<dbReference type="InterPro" id="IPR023631">
    <property type="entry name" value="Amidase_dom"/>
</dbReference>
<dbReference type="PANTHER" id="PTHR42678:SF34">
    <property type="entry name" value="OS04G0183300 PROTEIN"/>
    <property type="match status" value="1"/>
</dbReference>